<dbReference type="Gene3D" id="3.20.80.10">
    <property type="entry name" value="Regulatory factor, effector binding domain"/>
    <property type="match status" value="1"/>
</dbReference>
<dbReference type="EMBL" id="JAAKZH010000002">
    <property type="protein sequence ID" value="NGO63704.1"/>
    <property type="molecule type" value="Genomic_DNA"/>
</dbReference>
<reference evidence="2 3" key="1">
    <citation type="submission" date="2020-02" db="EMBL/GenBank/DDBJ databases">
        <title>Genome sequence of the type strain CCBAU10050 of Rhizobium daejeonense.</title>
        <authorList>
            <person name="Gao J."/>
            <person name="Sun J."/>
        </authorList>
    </citation>
    <scope>NUCLEOTIDE SEQUENCE [LARGE SCALE GENOMIC DNA]</scope>
    <source>
        <strain evidence="2 3">CCBAU10050</strain>
    </source>
</reference>
<organism evidence="2 3">
    <name type="scientific">Rhizobium daejeonense</name>
    <dbReference type="NCBI Taxonomy" id="240521"/>
    <lineage>
        <taxon>Bacteria</taxon>
        <taxon>Pseudomonadati</taxon>
        <taxon>Pseudomonadota</taxon>
        <taxon>Alphaproteobacteria</taxon>
        <taxon>Hyphomicrobiales</taxon>
        <taxon>Rhizobiaceae</taxon>
        <taxon>Rhizobium/Agrobacterium group</taxon>
        <taxon>Rhizobium</taxon>
    </lineage>
</organism>
<proteinExistence type="predicted"/>
<dbReference type="InterPro" id="IPR010499">
    <property type="entry name" value="AraC_E-bd"/>
</dbReference>
<dbReference type="RefSeq" id="WP_163903693.1">
    <property type="nucleotide sequence ID" value="NZ_CP048427.1"/>
</dbReference>
<evidence type="ECO:0000313" key="3">
    <source>
        <dbReference type="Proteomes" id="UP000477849"/>
    </source>
</evidence>
<dbReference type="SUPFAM" id="SSF55136">
    <property type="entry name" value="Probable bacterial effector-binding domain"/>
    <property type="match status" value="1"/>
</dbReference>
<gene>
    <name evidence="2" type="ORF">G6N76_08445</name>
</gene>
<dbReference type="InterPro" id="IPR011256">
    <property type="entry name" value="Reg_factor_effector_dom_sf"/>
</dbReference>
<dbReference type="Proteomes" id="UP000477849">
    <property type="component" value="Unassembled WGS sequence"/>
</dbReference>
<dbReference type="AlphaFoldDB" id="A0A6M1RQ09"/>
<dbReference type="InterPro" id="IPR029441">
    <property type="entry name" value="Cass2"/>
</dbReference>
<feature type="domain" description="AraC effector-binding" evidence="1">
    <location>
        <begin position="1"/>
        <end position="140"/>
    </location>
</feature>
<evidence type="ECO:0000313" key="2">
    <source>
        <dbReference type="EMBL" id="NGO63704.1"/>
    </source>
</evidence>
<name>A0A6M1RQ09_9HYPH</name>
<dbReference type="SMART" id="SM00871">
    <property type="entry name" value="AraC_E_bind"/>
    <property type="match status" value="1"/>
</dbReference>
<sequence>MIEIVELPELVCIGYEIEADWQDLATLMPKLWQRLFAADTGATSFLEVSSEPAEGRFRELVGFLAAGSTEIPDGMTKLLLPARPYLRLHYEGPLSGIASGFQRLYDHAAASGQRTGDLKLDFGYTPGLTDTRHELHVALEPQPLLLG</sequence>
<keyword evidence="3" id="KW-1185">Reference proteome</keyword>
<accession>A0A6M1RQ09</accession>
<dbReference type="Pfam" id="PF14526">
    <property type="entry name" value="Cass2"/>
    <property type="match status" value="1"/>
</dbReference>
<evidence type="ECO:0000259" key="1">
    <source>
        <dbReference type="SMART" id="SM00871"/>
    </source>
</evidence>
<protein>
    <submittedName>
        <fullName evidence="2">GyrI-like domain-containing protein</fullName>
    </submittedName>
</protein>
<comment type="caution">
    <text evidence="2">The sequence shown here is derived from an EMBL/GenBank/DDBJ whole genome shotgun (WGS) entry which is preliminary data.</text>
</comment>